<keyword evidence="3" id="KW-1185">Reference proteome</keyword>
<protein>
    <submittedName>
        <fullName evidence="2">Uncharacterized protein</fullName>
    </submittedName>
</protein>
<dbReference type="Gene3D" id="3.30.1330.30">
    <property type="match status" value="1"/>
</dbReference>
<proteinExistence type="predicted"/>
<dbReference type="Proteomes" id="UP000887458">
    <property type="component" value="Unassembled WGS sequence"/>
</dbReference>
<comment type="caution">
    <text evidence="2">The sequence shown here is derived from an EMBL/GenBank/DDBJ whole genome shotgun (WGS) entry which is preliminary data.</text>
</comment>
<evidence type="ECO:0000313" key="2">
    <source>
        <dbReference type="EMBL" id="KAH9413395.1"/>
    </source>
</evidence>
<reference evidence="2 3" key="1">
    <citation type="journal article" date="2018" name="J. Allergy Clin. Immunol.">
        <title>High-quality assembly of Dermatophagoides pteronyssinus genome and transcriptome reveals a wide range of novel allergens.</title>
        <authorList>
            <person name="Liu X.Y."/>
            <person name="Yang K.Y."/>
            <person name="Wang M.Q."/>
            <person name="Kwok J.S."/>
            <person name="Zeng X."/>
            <person name="Yang Z."/>
            <person name="Xiao X.J."/>
            <person name="Lau C.P."/>
            <person name="Li Y."/>
            <person name="Huang Z.M."/>
            <person name="Ba J.G."/>
            <person name="Yim A.K."/>
            <person name="Ouyang C.Y."/>
            <person name="Ngai S.M."/>
            <person name="Chan T.F."/>
            <person name="Leung E.L."/>
            <person name="Liu L."/>
            <person name="Liu Z.G."/>
            <person name="Tsui S.K."/>
        </authorList>
    </citation>
    <scope>NUCLEOTIDE SEQUENCE [LARGE SCALE GENOMIC DNA]</scope>
    <source>
        <strain evidence="2">Derp</strain>
    </source>
</reference>
<evidence type="ECO:0000256" key="1">
    <source>
        <dbReference type="SAM" id="MobiDB-lite"/>
    </source>
</evidence>
<evidence type="ECO:0000313" key="3">
    <source>
        <dbReference type="Proteomes" id="UP000887458"/>
    </source>
</evidence>
<dbReference type="EMBL" id="NJHN03000121">
    <property type="protein sequence ID" value="KAH9413395.1"/>
    <property type="molecule type" value="Genomic_DNA"/>
</dbReference>
<name>A0ABQ8ISU8_DERPT</name>
<dbReference type="InterPro" id="IPR029064">
    <property type="entry name" value="Ribosomal_eL30-like_sf"/>
</dbReference>
<feature type="compositionally biased region" description="Low complexity" evidence="1">
    <location>
        <begin position="176"/>
        <end position="185"/>
    </location>
</feature>
<reference evidence="2 3" key="2">
    <citation type="journal article" date="2022" name="Mol. Biol. Evol.">
        <title>Comparative Genomics Reveals Insights into the Divergent Evolution of Astigmatic Mites and Household Pest Adaptations.</title>
        <authorList>
            <person name="Xiong Q."/>
            <person name="Wan A.T."/>
            <person name="Liu X."/>
            <person name="Fung C.S."/>
            <person name="Xiao X."/>
            <person name="Malainual N."/>
            <person name="Hou J."/>
            <person name="Wang L."/>
            <person name="Wang M."/>
            <person name="Yang K.Y."/>
            <person name="Cui Y."/>
            <person name="Leung E.L."/>
            <person name="Nong W."/>
            <person name="Shin S.K."/>
            <person name="Au S.W."/>
            <person name="Jeong K.Y."/>
            <person name="Chew F.T."/>
            <person name="Hui J.H."/>
            <person name="Leung T.F."/>
            <person name="Tungtrongchitr A."/>
            <person name="Zhong N."/>
            <person name="Liu Z."/>
            <person name="Tsui S.K."/>
        </authorList>
    </citation>
    <scope>NUCLEOTIDE SEQUENCE [LARGE SCALE GENOMIC DNA]</scope>
    <source>
        <strain evidence="2">Derp</strain>
    </source>
</reference>
<sequence length="260" mass="30281">MTEMESLMTPKDKQILDQKNTFEKETISKIFTNLEIEMKKLIDENTKQEEAAKLDDSETATTTTKKRSQKPNRKAIKFSEIIFGLNETFKMIERKQITMIWLEEKSLALNLQNIIKKLCSDNQIICLNFELKNFKTFFNLSSLAIMAFKQTITMAESKFNEIYSIVTNHLNDSTEKPLPSSSSKSDSTEKPLPSSKSVDESIIDDQQTINEQIESKNFNFYLENSNDRYSEMMKKRLDRNADDDEYFLDYKSSAQRTTKN</sequence>
<organism evidence="2 3">
    <name type="scientific">Dermatophagoides pteronyssinus</name>
    <name type="common">European house dust mite</name>
    <dbReference type="NCBI Taxonomy" id="6956"/>
    <lineage>
        <taxon>Eukaryota</taxon>
        <taxon>Metazoa</taxon>
        <taxon>Ecdysozoa</taxon>
        <taxon>Arthropoda</taxon>
        <taxon>Chelicerata</taxon>
        <taxon>Arachnida</taxon>
        <taxon>Acari</taxon>
        <taxon>Acariformes</taxon>
        <taxon>Sarcoptiformes</taxon>
        <taxon>Astigmata</taxon>
        <taxon>Psoroptidia</taxon>
        <taxon>Analgoidea</taxon>
        <taxon>Pyroglyphidae</taxon>
        <taxon>Dermatophagoidinae</taxon>
        <taxon>Dermatophagoides</taxon>
    </lineage>
</organism>
<gene>
    <name evidence="2" type="ORF">DERP_007871</name>
</gene>
<accession>A0ABQ8ISU8</accession>
<feature type="region of interest" description="Disordered" evidence="1">
    <location>
        <begin position="172"/>
        <end position="200"/>
    </location>
</feature>